<keyword evidence="7" id="KW-1185">Reference proteome</keyword>
<dbReference type="SUPFAM" id="SSF64593">
    <property type="entry name" value="Intermediate filament protein, coiled coil region"/>
    <property type="match status" value="1"/>
</dbReference>
<keyword evidence="1" id="KW-0403">Intermediate filament</keyword>
<dbReference type="SMART" id="SM01391">
    <property type="entry name" value="Filament"/>
    <property type="match status" value="1"/>
</dbReference>
<organism evidence="6 7">
    <name type="scientific">Cyprinus carpio</name>
    <name type="common">Common carp</name>
    <dbReference type="NCBI Taxonomy" id="7962"/>
    <lineage>
        <taxon>Eukaryota</taxon>
        <taxon>Metazoa</taxon>
        <taxon>Chordata</taxon>
        <taxon>Craniata</taxon>
        <taxon>Vertebrata</taxon>
        <taxon>Euteleostomi</taxon>
        <taxon>Actinopterygii</taxon>
        <taxon>Neopterygii</taxon>
        <taxon>Teleostei</taxon>
        <taxon>Ostariophysi</taxon>
        <taxon>Cypriniformes</taxon>
        <taxon>Cyprinidae</taxon>
        <taxon>Cyprininae</taxon>
        <taxon>Cyprinus</taxon>
    </lineage>
</organism>
<feature type="region of interest" description="Disordered" evidence="4">
    <location>
        <begin position="452"/>
        <end position="489"/>
    </location>
</feature>
<accession>A0A8C1GBT5</accession>
<proteinExistence type="predicted"/>
<evidence type="ECO:0000259" key="5">
    <source>
        <dbReference type="PROSITE" id="PS51842"/>
    </source>
</evidence>
<feature type="region of interest" description="Disordered" evidence="4">
    <location>
        <begin position="629"/>
        <end position="667"/>
    </location>
</feature>
<dbReference type="Proteomes" id="UP000694427">
    <property type="component" value="Unplaced"/>
</dbReference>
<dbReference type="PANTHER" id="PTHR14516">
    <property type="entry name" value="1-PYRROLINE-5-CARBOXYLATE DEHYDROGENASE FAMILY MEMBER"/>
    <property type="match status" value="1"/>
</dbReference>
<feature type="coiled-coil region" evidence="3">
    <location>
        <begin position="561"/>
        <end position="588"/>
    </location>
</feature>
<dbReference type="InterPro" id="IPR039008">
    <property type="entry name" value="IF_rod_dom"/>
</dbReference>
<evidence type="ECO:0000256" key="4">
    <source>
        <dbReference type="SAM" id="MobiDB-lite"/>
    </source>
</evidence>
<evidence type="ECO:0000256" key="2">
    <source>
        <dbReference type="ARBA" id="ARBA00023054"/>
    </source>
</evidence>
<sequence>MPDFEHFRFSYSRMNPVLGENVYPFQQNQVTGFADSASSGHWTDPAGLFLSEHTSGIGQEGLDLGALPPPGTPYLHLGNYLHRVSSGIGQDGLDLGALPPPGTPYLHLGNYLHRVSPPPPAAAALRNDLGSNISVLKTLNLRFRCFLAKVHELERRNKVLENQLQQALDESAECVENKKPFTRDVGVQTGFVGLIPVRPDLIPIQNANDTAYLSGALLSPTLNNTILSLESNNRTTVENLNPSNLTDSNSNLTPNFPISPIDPAPKTLSNINGKYVNTGIGCSSNPPPRFLPGTVWSYNPRFSSGREKRASWLPPDGVGVQIDTITPEIRALYNVLAKVKRERDEYKRRWEDEYTMRVDLQDKVAELEEDLQESEVCQDELTLRVKQLKAELVLFKGLMSNNHSDLDSKIQEKAMKVDMDICRRIDITARLCDVAQQRNCEDMIQIFQQVATPPSTLTRRPRKPASQTFRGNESDEPVSISESEESGNKEINEEMQRMLNQLRECEFDDDCDSLAWEETEETLLLWEDFPGCTLSVENQGEQDESIEKVIKDTESLFKSREQEYQDTIDQIELELATAKSDMNRHLHEYMEMCSMKRGLDVQMETCRRLITQSGDRKSPLLISVAVEEGENAEKEKKKATAANSDSTEPYCDMQMNSAVPDHTWKKA</sequence>
<dbReference type="PANTHER" id="PTHR14516:SF9">
    <property type="entry name" value="INTERMEDIATE FILAMENT FAMILY ORPHAN 1"/>
    <property type="match status" value="1"/>
</dbReference>
<evidence type="ECO:0000313" key="7">
    <source>
        <dbReference type="Proteomes" id="UP000694427"/>
    </source>
</evidence>
<dbReference type="Gene3D" id="1.20.5.170">
    <property type="match status" value="1"/>
</dbReference>
<reference evidence="6" key="1">
    <citation type="submission" date="2025-08" db="UniProtKB">
        <authorList>
            <consortium name="Ensembl"/>
        </authorList>
    </citation>
    <scope>IDENTIFICATION</scope>
</reference>
<feature type="domain" description="IF rod" evidence="5">
    <location>
        <begin position="132"/>
        <end position="617"/>
    </location>
</feature>
<evidence type="ECO:0000256" key="3">
    <source>
        <dbReference type="SAM" id="Coils"/>
    </source>
</evidence>
<dbReference type="GO" id="GO:0005882">
    <property type="term" value="C:intermediate filament"/>
    <property type="evidence" value="ECO:0007669"/>
    <property type="project" value="UniProtKB-KW"/>
</dbReference>
<protein>
    <submittedName>
        <fullName evidence="6">Intermediate filament family orphan 1a</fullName>
    </submittedName>
</protein>
<name>A0A8C1GBT5_CYPCA</name>
<dbReference type="AlphaFoldDB" id="A0A8C1GBT5"/>
<evidence type="ECO:0000256" key="1">
    <source>
        <dbReference type="ARBA" id="ARBA00022754"/>
    </source>
</evidence>
<dbReference type="Gene3D" id="1.20.5.1160">
    <property type="entry name" value="Vasodilator-stimulated phosphoprotein"/>
    <property type="match status" value="1"/>
</dbReference>
<dbReference type="PROSITE" id="PS51842">
    <property type="entry name" value="IF_ROD_2"/>
    <property type="match status" value="1"/>
</dbReference>
<feature type="coiled-coil region" evidence="3">
    <location>
        <begin position="329"/>
        <end position="384"/>
    </location>
</feature>
<evidence type="ECO:0000313" key="6">
    <source>
        <dbReference type="Ensembl" id="ENSCCRP00010004619.1"/>
    </source>
</evidence>
<keyword evidence="2 3" id="KW-0175">Coiled coil</keyword>
<reference evidence="6" key="2">
    <citation type="submission" date="2025-09" db="UniProtKB">
        <authorList>
            <consortium name="Ensembl"/>
        </authorList>
    </citation>
    <scope>IDENTIFICATION</scope>
</reference>
<feature type="coiled-coil region" evidence="3">
    <location>
        <begin position="143"/>
        <end position="177"/>
    </location>
</feature>
<dbReference type="Ensembl" id="ENSCCRT00010004973.1">
    <property type="protein sequence ID" value="ENSCCRP00010004619.1"/>
    <property type="gene ID" value="ENSCCRG00010001877.1"/>
</dbReference>